<dbReference type="Proteomes" id="UP000649617">
    <property type="component" value="Unassembled WGS sequence"/>
</dbReference>
<dbReference type="EMBL" id="CAJNIZ010007823">
    <property type="protein sequence ID" value="CAE7261604.1"/>
    <property type="molecule type" value="Genomic_DNA"/>
</dbReference>
<name>A0A812MAN5_SYMPI</name>
<dbReference type="GO" id="GO:0007165">
    <property type="term" value="P:signal transduction"/>
    <property type="evidence" value="ECO:0007669"/>
    <property type="project" value="InterPro"/>
</dbReference>
<feature type="transmembrane region" description="Helical" evidence="2">
    <location>
        <begin position="397"/>
        <end position="414"/>
    </location>
</feature>
<feature type="non-terminal residue" evidence="4">
    <location>
        <position position="444"/>
    </location>
</feature>
<feature type="transmembrane region" description="Helical" evidence="2">
    <location>
        <begin position="139"/>
        <end position="158"/>
    </location>
</feature>
<feature type="transmembrane region" description="Helical" evidence="2">
    <location>
        <begin position="12"/>
        <end position="31"/>
    </location>
</feature>
<dbReference type="InterPro" id="IPR000157">
    <property type="entry name" value="TIR_dom"/>
</dbReference>
<evidence type="ECO:0000313" key="4">
    <source>
        <dbReference type="EMBL" id="CAE7261604.1"/>
    </source>
</evidence>
<dbReference type="InterPro" id="IPR035897">
    <property type="entry name" value="Toll_tir_struct_dom_sf"/>
</dbReference>
<feature type="transmembrane region" description="Helical" evidence="2">
    <location>
        <begin position="291"/>
        <end position="311"/>
    </location>
</feature>
<dbReference type="AlphaFoldDB" id="A0A812MAN5"/>
<dbReference type="OrthoDB" id="415119at2759"/>
<keyword evidence="2" id="KW-1133">Transmembrane helix</keyword>
<evidence type="ECO:0000259" key="3">
    <source>
        <dbReference type="Pfam" id="PF01582"/>
    </source>
</evidence>
<feature type="domain" description="TIR" evidence="3">
    <location>
        <begin position="72"/>
        <end position="137"/>
    </location>
</feature>
<proteinExistence type="predicted"/>
<evidence type="ECO:0000256" key="1">
    <source>
        <dbReference type="SAM" id="MobiDB-lite"/>
    </source>
</evidence>
<accession>A0A812MAN5</accession>
<feature type="region of interest" description="Disordered" evidence="1">
    <location>
        <begin position="420"/>
        <end position="444"/>
    </location>
</feature>
<keyword evidence="5" id="KW-1185">Reference proteome</keyword>
<dbReference type="Pfam" id="PF01582">
    <property type="entry name" value="TIR"/>
    <property type="match status" value="1"/>
</dbReference>
<feature type="transmembrane region" description="Helical" evidence="2">
    <location>
        <begin position="178"/>
        <end position="198"/>
    </location>
</feature>
<keyword evidence="2" id="KW-0812">Transmembrane</keyword>
<feature type="transmembrane region" description="Helical" evidence="2">
    <location>
        <begin position="43"/>
        <end position="62"/>
    </location>
</feature>
<gene>
    <name evidence="4" type="ORF">SPIL2461_LOCUS5499</name>
</gene>
<comment type="caution">
    <text evidence="4">The sequence shown here is derived from an EMBL/GenBank/DDBJ whole genome shotgun (WGS) entry which is preliminary data.</text>
</comment>
<organism evidence="4 5">
    <name type="scientific">Symbiodinium pilosum</name>
    <name type="common">Dinoflagellate</name>
    <dbReference type="NCBI Taxonomy" id="2952"/>
    <lineage>
        <taxon>Eukaryota</taxon>
        <taxon>Sar</taxon>
        <taxon>Alveolata</taxon>
        <taxon>Dinophyceae</taxon>
        <taxon>Suessiales</taxon>
        <taxon>Symbiodiniaceae</taxon>
        <taxon>Symbiodinium</taxon>
    </lineage>
</organism>
<reference evidence="4" key="1">
    <citation type="submission" date="2021-02" db="EMBL/GenBank/DDBJ databases">
        <authorList>
            <person name="Dougan E. K."/>
            <person name="Rhodes N."/>
            <person name="Thang M."/>
            <person name="Chan C."/>
        </authorList>
    </citation>
    <scope>NUCLEOTIDE SEQUENCE</scope>
</reference>
<feature type="transmembrane region" description="Helical" evidence="2">
    <location>
        <begin position="331"/>
        <end position="352"/>
    </location>
</feature>
<dbReference type="Gene3D" id="3.40.50.10140">
    <property type="entry name" value="Toll/interleukin-1 receptor homology (TIR) domain"/>
    <property type="match status" value="1"/>
</dbReference>
<sequence>KFLSLLIVYNSGPAFAISCLVSLLVGVLRIYRLIPDETWTVSAVYVAYLVIFLFWQRLRALFCAPRMVFMDKLCVAQHDEELKQEGIEGLAAFLNCSRQLVVLLSPRYLSRLWCVFEISTFLQDRASINKIQIMPLKTALLLLMVASCWHLLASYYFSLIRNQVTGQHWRGAESGLTFTFAMLSFCSVIVPLSFYVGIGLMGELGEVPNQLQSFRVQDAKCYCCSHSHMHPHSGETLPCDRQLVYETFKKWWSADAEEGSEQHLERFNTLVRKHVAPKIARGLGIALPFRYLVYMAVFCIVPWLSDFMALWAEARDHRAVISMWSLRHYLLWGTVGTALPFSLGMSVWLWKLGSRIEKRLNSRWCAVFIVVPFSLFGVSALWLPISVSLAATPEDNPLPVFLFIAAIAITALVWRGPKCQEPLPSKQPSPRVSQEKEDDATFSI</sequence>
<evidence type="ECO:0000256" key="2">
    <source>
        <dbReference type="SAM" id="Phobius"/>
    </source>
</evidence>
<feature type="transmembrane region" description="Helical" evidence="2">
    <location>
        <begin position="364"/>
        <end position="385"/>
    </location>
</feature>
<protein>
    <recommendedName>
        <fullName evidence="3">TIR domain-containing protein</fullName>
    </recommendedName>
</protein>
<dbReference type="SUPFAM" id="SSF52200">
    <property type="entry name" value="Toll/Interleukin receptor TIR domain"/>
    <property type="match status" value="1"/>
</dbReference>
<keyword evidence="2" id="KW-0472">Membrane</keyword>
<evidence type="ECO:0000313" key="5">
    <source>
        <dbReference type="Proteomes" id="UP000649617"/>
    </source>
</evidence>